<dbReference type="InterPro" id="IPR005671">
    <property type="entry name" value="LeuA_bact_synth"/>
</dbReference>
<dbReference type="UniPathway" id="UPA00048">
    <property type="reaction ID" value="UER00070"/>
</dbReference>
<dbReference type="Gene3D" id="1.10.238.260">
    <property type="match status" value="1"/>
</dbReference>
<dbReference type="CDD" id="cd07940">
    <property type="entry name" value="DRE_TIM_IPMS"/>
    <property type="match status" value="1"/>
</dbReference>
<keyword evidence="11" id="KW-0963">Cytoplasm</keyword>
<feature type="binding site" evidence="11">
    <location>
        <position position="19"/>
    </location>
    <ligand>
        <name>Mn(2+)</name>
        <dbReference type="ChEBI" id="CHEBI:29035"/>
    </ligand>
</feature>
<dbReference type="FunFam" id="3.20.20.70:FF:000010">
    <property type="entry name" value="2-isopropylmalate synthase"/>
    <property type="match status" value="1"/>
</dbReference>
<dbReference type="SMART" id="SM00917">
    <property type="entry name" value="LeuA_dimer"/>
    <property type="match status" value="1"/>
</dbReference>
<keyword evidence="6 11" id="KW-0028">Amino-acid biosynthesis</keyword>
<dbReference type="InterPro" id="IPR036230">
    <property type="entry name" value="LeuA_allosteric_dom_sf"/>
</dbReference>
<dbReference type="GO" id="GO:0009098">
    <property type="term" value="P:L-leucine biosynthetic process"/>
    <property type="evidence" value="ECO:0007669"/>
    <property type="project" value="UniProtKB-UniRule"/>
</dbReference>
<comment type="catalytic activity">
    <reaction evidence="11">
        <text>3-methyl-2-oxobutanoate + acetyl-CoA + H2O = (2S)-2-isopropylmalate + CoA + H(+)</text>
        <dbReference type="Rhea" id="RHEA:21524"/>
        <dbReference type="ChEBI" id="CHEBI:1178"/>
        <dbReference type="ChEBI" id="CHEBI:11851"/>
        <dbReference type="ChEBI" id="CHEBI:15377"/>
        <dbReference type="ChEBI" id="CHEBI:15378"/>
        <dbReference type="ChEBI" id="CHEBI:57287"/>
        <dbReference type="ChEBI" id="CHEBI:57288"/>
        <dbReference type="EC" id="2.3.3.13"/>
    </reaction>
</comment>
<keyword evidence="8 11" id="KW-0479">Metal-binding</keyword>
<dbReference type="PANTHER" id="PTHR10277:SF9">
    <property type="entry name" value="2-ISOPROPYLMALATE SYNTHASE 1, CHLOROPLASTIC-RELATED"/>
    <property type="match status" value="1"/>
</dbReference>
<dbReference type="FunFam" id="3.30.160.270:FF:000003">
    <property type="entry name" value="2-isopropylmalate synthase"/>
    <property type="match status" value="1"/>
</dbReference>
<evidence type="ECO:0000256" key="6">
    <source>
        <dbReference type="ARBA" id="ARBA00022605"/>
    </source>
</evidence>
<dbReference type="Proteomes" id="UP000542342">
    <property type="component" value="Unassembled WGS sequence"/>
</dbReference>
<dbReference type="PROSITE" id="PS00815">
    <property type="entry name" value="AIPM_HOMOCIT_SYNTH_1"/>
    <property type="match status" value="1"/>
</dbReference>
<dbReference type="NCBIfam" id="NF002086">
    <property type="entry name" value="PRK00915.1-3"/>
    <property type="match status" value="1"/>
</dbReference>
<keyword evidence="14" id="KW-1185">Reference proteome</keyword>
<evidence type="ECO:0000256" key="5">
    <source>
        <dbReference type="ARBA" id="ARBA00022430"/>
    </source>
</evidence>
<dbReference type="FunFam" id="1.10.238.260:FF:000001">
    <property type="entry name" value="2-isopropylmalate synthase"/>
    <property type="match status" value="1"/>
</dbReference>
<dbReference type="EMBL" id="JACEFB010000014">
    <property type="protein sequence ID" value="MBA2227466.1"/>
    <property type="molecule type" value="Genomic_DNA"/>
</dbReference>
<proteinExistence type="inferred from homology"/>
<dbReference type="Pfam" id="PF22617">
    <property type="entry name" value="HCS_D2"/>
    <property type="match status" value="1"/>
</dbReference>
<feature type="binding site" evidence="11">
    <location>
        <position position="243"/>
    </location>
    <ligand>
        <name>Mn(2+)</name>
        <dbReference type="ChEBI" id="CHEBI:29035"/>
    </ligand>
</feature>
<evidence type="ECO:0000256" key="11">
    <source>
        <dbReference type="HAMAP-Rule" id="MF_01025"/>
    </source>
</evidence>
<keyword evidence="13" id="KW-0012">Acyltransferase</keyword>
<dbReference type="RefSeq" id="WP_194539328.1">
    <property type="nucleotide sequence ID" value="NZ_JACEFB010000014.1"/>
</dbReference>
<dbReference type="SUPFAM" id="SSF110921">
    <property type="entry name" value="2-isopropylmalate synthase LeuA, allosteric (dimerisation) domain"/>
    <property type="match status" value="1"/>
</dbReference>
<dbReference type="GO" id="GO:0003985">
    <property type="term" value="F:acetyl-CoA C-acetyltransferase activity"/>
    <property type="evidence" value="ECO:0007669"/>
    <property type="project" value="UniProtKB-UniRule"/>
</dbReference>
<dbReference type="InterPro" id="IPR000891">
    <property type="entry name" value="PYR_CT"/>
</dbReference>
<dbReference type="InterPro" id="IPR013785">
    <property type="entry name" value="Aldolase_TIM"/>
</dbReference>
<dbReference type="GO" id="GO:0030145">
    <property type="term" value="F:manganese ion binding"/>
    <property type="evidence" value="ECO:0007669"/>
    <property type="project" value="UniProtKB-UniRule"/>
</dbReference>
<dbReference type="InterPro" id="IPR002034">
    <property type="entry name" value="AIPM/Hcit_synth_CS"/>
</dbReference>
<evidence type="ECO:0000256" key="7">
    <source>
        <dbReference type="ARBA" id="ARBA00022679"/>
    </source>
</evidence>
<dbReference type="HAMAP" id="MF_01025">
    <property type="entry name" value="LeuA_type1"/>
    <property type="match status" value="1"/>
</dbReference>
<dbReference type="InterPro" id="IPR054691">
    <property type="entry name" value="LeuA/HCS_post-cat"/>
</dbReference>
<dbReference type="InterPro" id="IPR013709">
    <property type="entry name" value="2-isopropylmalate_synth_dimer"/>
</dbReference>
<comment type="pathway">
    <text evidence="1 11">Amino-acid biosynthesis; L-leucine biosynthesis; L-leucine from 3-methyl-2-oxobutanoate: step 1/4.</text>
</comment>
<feature type="binding site" evidence="11">
    <location>
        <position position="207"/>
    </location>
    <ligand>
        <name>Mn(2+)</name>
        <dbReference type="ChEBI" id="CHEBI:29035"/>
    </ligand>
</feature>
<evidence type="ECO:0000256" key="4">
    <source>
        <dbReference type="ARBA" id="ARBA00018198"/>
    </source>
</evidence>
<dbReference type="AlphaFoldDB" id="A0A7V9ACM4"/>
<dbReference type="PROSITE" id="PS00816">
    <property type="entry name" value="AIPM_HOMOCIT_SYNTH_2"/>
    <property type="match status" value="1"/>
</dbReference>
<accession>A0A7V9ACM4</accession>
<dbReference type="GO" id="GO:0005737">
    <property type="term" value="C:cytoplasm"/>
    <property type="evidence" value="ECO:0007669"/>
    <property type="project" value="UniProtKB-UniRule"/>
</dbReference>
<sequence length="530" mass="58167">MAPPSDPNRVLIFDTTLRDGEQSPGCSMNLSEKMEMAKALAELGVDIIEAGFPIASPGDFESVRAIAQEVHGPIICALARCNPVDIDRAAEALRGCPRPRIHVFLATSAIHREFKLRMTPQEVIQRAVDGVRRARDYCEDVEFSPEDAARTELDFLAEVVERAIEAGATTLNIPDTVGYAVPEHYAAIIRHLRTTVRGIDRCVLSVHCHNDLGLAVANSLAALREGARQVECTINGIGERAGNAALEEIVMALRTRRDFFGLTTGINTRLLYPTSRKLSHITGMHVQRNKAIVGQNAFAHEAGIHQDGMLKERSTYEIMRPEDVGIPRTELVLGKHSGRHALKQRVADLGYHLTDEQLNRVFEEFKRLADLKKEIYDSDIEALAENQLQTGTSATWTLVGFTSTAGTGSQTSAAVALRHKDGTIHRDAAVGNGPIDALFKAINRITQTPVKVVDYRVRAVSQDIDAQGEAYVEIEHDGKRSRARAVSVDVVEASALAYLEVVNRVLARELRSRLKPTDHIPTDVTPAPTP</sequence>
<name>A0A7V9ACM4_9BACT</name>
<dbReference type="PANTHER" id="PTHR10277">
    <property type="entry name" value="HOMOCITRATE SYNTHASE-RELATED"/>
    <property type="match status" value="1"/>
</dbReference>
<keyword evidence="10 11" id="KW-0100">Branched-chain amino acid biosynthesis</keyword>
<dbReference type="NCBIfam" id="TIGR00973">
    <property type="entry name" value="leuA_bact"/>
    <property type="match status" value="1"/>
</dbReference>
<evidence type="ECO:0000313" key="14">
    <source>
        <dbReference type="Proteomes" id="UP000542342"/>
    </source>
</evidence>
<evidence type="ECO:0000256" key="10">
    <source>
        <dbReference type="ARBA" id="ARBA00023304"/>
    </source>
</evidence>
<comment type="similarity">
    <text evidence="2 11">Belongs to the alpha-IPM synthase/homocitrate synthase family. LeuA type 1 subfamily.</text>
</comment>
<gene>
    <name evidence="11" type="primary">leuA</name>
    <name evidence="13" type="ORF">H0921_15005</name>
</gene>
<organism evidence="13 14">
    <name type="scientific">Thermogemmata fonticola</name>
    <dbReference type="NCBI Taxonomy" id="2755323"/>
    <lineage>
        <taxon>Bacteria</taxon>
        <taxon>Pseudomonadati</taxon>
        <taxon>Planctomycetota</taxon>
        <taxon>Planctomycetia</taxon>
        <taxon>Gemmatales</taxon>
        <taxon>Gemmataceae</taxon>
        <taxon>Thermogemmata</taxon>
    </lineage>
</organism>
<evidence type="ECO:0000256" key="2">
    <source>
        <dbReference type="ARBA" id="ARBA00009396"/>
    </source>
</evidence>
<dbReference type="GO" id="GO:0003852">
    <property type="term" value="F:2-isopropylmalate synthase activity"/>
    <property type="evidence" value="ECO:0007669"/>
    <property type="project" value="UniProtKB-UniRule"/>
</dbReference>
<comment type="subunit">
    <text evidence="11">Homodimer.</text>
</comment>
<evidence type="ECO:0000259" key="12">
    <source>
        <dbReference type="PROSITE" id="PS50991"/>
    </source>
</evidence>
<comment type="caution">
    <text evidence="13">The sequence shown here is derived from an EMBL/GenBank/DDBJ whole genome shotgun (WGS) entry which is preliminary data.</text>
</comment>
<feature type="binding site" evidence="11">
    <location>
        <position position="209"/>
    </location>
    <ligand>
        <name>Mn(2+)</name>
        <dbReference type="ChEBI" id="CHEBI:29035"/>
    </ligand>
</feature>
<evidence type="ECO:0000256" key="1">
    <source>
        <dbReference type="ARBA" id="ARBA00004689"/>
    </source>
</evidence>
<comment type="function">
    <text evidence="11">Catalyzes the condensation of the acetyl group of acetyl-CoA with 3-methyl-2-oxobutanoate (2-ketoisovalerate) to form 3-carboxy-3-hydroxy-4-methylpentanoate (2-isopropylmalate).</text>
</comment>
<keyword evidence="9 11" id="KW-0464">Manganese</keyword>
<keyword evidence="7 11" id="KW-0808">Transferase</keyword>
<dbReference type="SUPFAM" id="SSF51569">
    <property type="entry name" value="Aldolase"/>
    <property type="match status" value="1"/>
</dbReference>
<dbReference type="PROSITE" id="PS50991">
    <property type="entry name" value="PYR_CT"/>
    <property type="match status" value="1"/>
</dbReference>
<keyword evidence="5 11" id="KW-0432">Leucine biosynthesis</keyword>
<reference evidence="13 14" key="1">
    <citation type="submission" date="2020-07" db="EMBL/GenBank/DDBJ databases">
        <title>Thermogemmata thermophila gen. nov., sp. nov., a novel moderate thermophilic planctomycete from a Kamchatka hot spring.</title>
        <authorList>
            <person name="Elcheninov A.G."/>
            <person name="Podosokorskaya O.A."/>
            <person name="Kovaleva O.L."/>
            <person name="Novikov A."/>
            <person name="Bonch-Osmolovskaya E.A."/>
            <person name="Toshchakov S.V."/>
            <person name="Kublanov I.V."/>
        </authorList>
    </citation>
    <scope>NUCLEOTIDE SEQUENCE [LARGE SCALE GENOMIC DNA]</scope>
    <source>
        <strain evidence="13 14">2918</strain>
    </source>
</reference>
<feature type="domain" description="Pyruvate carboxyltransferase" evidence="12">
    <location>
        <begin position="10"/>
        <end position="272"/>
    </location>
</feature>
<evidence type="ECO:0000256" key="8">
    <source>
        <dbReference type="ARBA" id="ARBA00022723"/>
    </source>
</evidence>
<dbReference type="Pfam" id="PF08502">
    <property type="entry name" value="LeuA_dimer"/>
    <property type="match status" value="1"/>
</dbReference>
<dbReference type="InterPro" id="IPR050073">
    <property type="entry name" value="2-IPM_HCS-like"/>
</dbReference>
<dbReference type="Pfam" id="PF00682">
    <property type="entry name" value="HMGL-like"/>
    <property type="match status" value="1"/>
</dbReference>
<evidence type="ECO:0000313" key="13">
    <source>
        <dbReference type="EMBL" id="MBA2227466.1"/>
    </source>
</evidence>
<protein>
    <recommendedName>
        <fullName evidence="4 11">2-isopropylmalate synthase</fullName>
        <ecNumber evidence="3 11">2.3.3.13</ecNumber>
    </recommendedName>
    <alternativeName>
        <fullName evidence="11">Alpha-IPM synthase</fullName>
    </alternativeName>
    <alternativeName>
        <fullName evidence="11">Alpha-isopropylmalate synthase</fullName>
    </alternativeName>
</protein>
<dbReference type="Gene3D" id="3.30.160.270">
    <property type="match status" value="1"/>
</dbReference>
<feature type="region of interest" description="Regulatory domain" evidence="11">
    <location>
        <begin position="397"/>
        <end position="530"/>
    </location>
</feature>
<dbReference type="Gene3D" id="3.20.20.70">
    <property type="entry name" value="Aldolase class I"/>
    <property type="match status" value="1"/>
</dbReference>
<evidence type="ECO:0000256" key="3">
    <source>
        <dbReference type="ARBA" id="ARBA00012973"/>
    </source>
</evidence>
<dbReference type="EC" id="2.3.3.13" evidence="3 11"/>
<evidence type="ECO:0000256" key="9">
    <source>
        <dbReference type="ARBA" id="ARBA00023211"/>
    </source>
</evidence>
<comment type="cofactor">
    <cofactor evidence="11">
        <name>Mn(2+)</name>
        <dbReference type="ChEBI" id="CHEBI:29035"/>
    </cofactor>
</comment>